<dbReference type="Gene3D" id="1.10.285.10">
    <property type="entry name" value="Glutamate Dehydrogenase, chain A, domain 3"/>
    <property type="match status" value="2"/>
</dbReference>
<sequence length="511" mass="56141">MMFSRAALRIATARSVATKRVALSTAMPTMPAASRSFSSSLQDSPRKSLVTSEEGVHQTMKISKGWRNKPLFRRQGDVRFKTGNEAAQLLIKEAKRRDLYDREFIDSISSKMMCLSPVFDRNPKYAFLAKTLMEPERYIQFRVSWIDDTGVIRMNRGYRIQYSSSLGPYQGSLHFGSHITNSIIKSLSFNTVFSNALTGFDAGAAVGGSDFNPLDKSEAELQRFCQSYMTELSKYLGPEQDFPYMGSGVSEEEMGYMFGQYKRINPKASVAGRYFMSADFPESPGFGIAHFANEMLQDKKDSLKGKQCLIMGSDKVARSLAAKLLSFGAIPITFSDASGHVYEPDGISEGSLKTVNKIKEERGALLGRYIISSTTAEFNNPENIMDIACDLCFPCEGMDSIDEAAVNKLADNGCQGIIEGAQSCVTSKGRAALKKRGMLYGPHVMTLTGSCIVHAMGTGATDEELAKHVGRIYQDVKRTAAEFNARGDLYTGATVLGFMRVANVMMTHGAV</sequence>
<keyword evidence="6" id="KW-1185">Reference proteome</keyword>
<dbReference type="InterPro" id="IPR036291">
    <property type="entry name" value="NAD(P)-bd_dom_sf"/>
</dbReference>
<dbReference type="GO" id="GO:0005829">
    <property type="term" value="C:cytosol"/>
    <property type="evidence" value="ECO:0007669"/>
    <property type="project" value="TreeGrafter"/>
</dbReference>
<dbReference type="GO" id="GO:0004354">
    <property type="term" value="F:glutamate dehydrogenase (NADP+) activity"/>
    <property type="evidence" value="ECO:0007669"/>
    <property type="project" value="UniProtKB-EC"/>
</dbReference>
<dbReference type="Gene3D" id="3.40.50.720">
    <property type="entry name" value="NAD(P)-binding Rossmann-like Domain"/>
    <property type="match status" value="1"/>
</dbReference>
<dbReference type="Gene3D" id="3.40.50.10860">
    <property type="entry name" value="Leucine Dehydrogenase, chain A, domain 1"/>
    <property type="match status" value="1"/>
</dbReference>
<dbReference type="AlphaFoldDB" id="A0A1Z5KSU3"/>
<gene>
    <name evidence="5" type="ORF">FisN_16Hh205</name>
</gene>
<dbReference type="SMART" id="SM00839">
    <property type="entry name" value="ELFV_dehydrog"/>
    <property type="match status" value="1"/>
</dbReference>
<dbReference type="Proteomes" id="UP000198406">
    <property type="component" value="Unassembled WGS sequence"/>
</dbReference>
<protein>
    <submittedName>
        <fullName evidence="5">Glutamate dehydrogenase (NADP+)</fullName>
        <ecNumber evidence="5">1.4.1.4</ecNumber>
    </submittedName>
</protein>
<comment type="similarity">
    <text evidence="1">Belongs to the Glu/Leu/Phe/Val dehydrogenases family.</text>
</comment>
<dbReference type="GO" id="GO:0006537">
    <property type="term" value="P:glutamate biosynthetic process"/>
    <property type="evidence" value="ECO:0007669"/>
    <property type="project" value="TreeGrafter"/>
</dbReference>
<evidence type="ECO:0000256" key="1">
    <source>
        <dbReference type="ARBA" id="ARBA00006382"/>
    </source>
</evidence>
<feature type="domain" description="Glutamate/phenylalanine/leucine/valine/L-tryptophan dehydrogenase C-terminal" evidence="4">
    <location>
        <begin position="278"/>
        <end position="509"/>
    </location>
</feature>
<organism evidence="5 6">
    <name type="scientific">Fistulifera solaris</name>
    <name type="common">Oleaginous diatom</name>
    <dbReference type="NCBI Taxonomy" id="1519565"/>
    <lineage>
        <taxon>Eukaryota</taxon>
        <taxon>Sar</taxon>
        <taxon>Stramenopiles</taxon>
        <taxon>Ochrophyta</taxon>
        <taxon>Bacillariophyta</taxon>
        <taxon>Bacillariophyceae</taxon>
        <taxon>Bacillariophycidae</taxon>
        <taxon>Naviculales</taxon>
        <taxon>Naviculaceae</taxon>
        <taxon>Fistulifera</taxon>
    </lineage>
</organism>
<dbReference type="FunCoup" id="A0A1Z5KSU3">
    <property type="interactions" value="130"/>
</dbReference>
<dbReference type="InterPro" id="IPR006096">
    <property type="entry name" value="Glu/Leu/Phe/Val/Trp_DH_C"/>
</dbReference>
<dbReference type="PANTHER" id="PTHR43571:SF1">
    <property type="entry name" value="NADP-SPECIFIC GLUTAMATE DEHYDROGENASE 1-RELATED"/>
    <property type="match status" value="1"/>
</dbReference>
<keyword evidence="2 5" id="KW-0560">Oxidoreductase</keyword>
<dbReference type="SUPFAM" id="SSF53223">
    <property type="entry name" value="Aminoacid dehydrogenase-like, N-terminal domain"/>
    <property type="match status" value="1"/>
</dbReference>
<dbReference type="EMBL" id="BDSP01000289">
    <property type="protein sequence ID" value="GAX29359.1"/>
    <property type="molecule type" value="Genomic_DNA"/>
</dbReference>
<dbReference type="InterPro" id="IPR050724">
    <property type="entry name" value="Glu_Leu_Phe_Val_DH"/>
</dbReference>
<evidence type="ECO:0000256" key="3">
    <source>
        <dbReference type="SAM" id="MobiDB-lite"/>
    </source>
</evidence>
<proteinExistence type="inferred from homology"/>
<evidence type="ECO:0000259" key="4">
    <source>
        <dbReference type="SMART" id="SM00839"/>
    </source>
</evidence>
<evidence type="ECO:0000256" key="2">
    <source>
        <dbReference type="ARBA" id="ARBA00023002"/>
    </source>
</evidence>
<name>A0A1Z5KSU3_FISSO</name>
<dbReference type="OrthoDB" id="6718861at2759"/>
<dbReference type="Pfam" id="PF02812">
    <property type="entry name" value="ELFV_dehydrog_N"/>
    <property type="match status" value="1"/>
</dbReference>
<feature type="region of interest" description="Disordered" evidence="3">
    <location>
        <begin position="34"/>
        <end position="54"/>
    </location>
</feature>
<accession>A0A1Z5KSU3</accession>
<evidence type="ECO:0000313" key="6">
    <source>
        <dbReference type="Proteomes" id="UP000198406"/>
    </source>
</evidence>
<reference evidence="5 6" key="1">
    <citation type="journal article" date="2015" name="Plant Cell">
        <title>Oil accumulation by the oleaginous diatom Fistulifera solaris as revealed by the genome and transcriptome.</title>
        <authorList>
            <person name="Tanaka T."/>
            <person name="Maeda Y."/>
            <person name="Veluchamy A."/>
            <person name="Tanaka M."/>
            <person name="Abida H."/>
            <person name="Marechal E."/>
            <person name="Bowler C."/>
            <person name="Muto M."/>
            <person name="Sunaga Y."/>
            <person name="Tanaka M."/>
            <person name="Yoshino T."/>
            <person name="Taniguchi T."/>
            <person name="Fukuda Y."/>
            <person name="Nemoto M."/>
            <person name="Matsumoto M."/>
            <person name="Wong P.S."/>
            <person name="Aburatani S."/>
            <person name="Fujibuchi W."/>
        </authorList>
    </citation>
    <scope>NUCLEOTIDE SEQUENCE [LARGE SCALE GENOMIC DNA]</scope>
    <source>
        <strain evidence="5 6">JPCC DA0580</strain>
    </source>
</reference>
<dbReference type="InterPro" id="IPR006097">
    <property type="entry name" value="Glu/Leu/Phe/Val/Trp_DH_dimer"/>
</dbReference>
<dbReference type="SUPFAM" id="SSF51735">
    <property type="entry name" value="NAD(P)-binding Rossmann-fold domains"/>
    <property type="match status" value="1"/>
</dbReference>
<comment type="caution">
    <text evidence="5">The sequence shown here is derived from an EMBL/GenBank/DDBJ whole genome shotgun (WGS) entry which is preliminary data.</text>
</comment>
<dbReference type="Pfam" id="PF00208">
    <property type="entry name" value="ELFV_dehydrog"/>
    <property type="match status" value="1"/>
</dbReference>
<dbReference type="PANTHER" id="PTHR43571">
    <property type="entry name" value="NADP-SPECIFIC GLUTAMATE DEHYDROGENASE 1-RELATED"/>
    <property type="match status" value="1"/>
</dbReference>
<evidence type="ECO:0000313" key="5">
    <source>
        <dbReference type="EMBL" id="GAX29359.1"/>
    </source>
</evidence>
<dbReference type="InterPro" id="IPR046346">
    <property type="entry name" value="Aminoacid_DH-like_N_sf"/>
</dbReference>
<dbReference type="InParanoid" id="A0A1Z5KSU3"/>
<dbReference type="EC" id="1.4.1.4" evidence="5"/>